<sequence length="670" mass="74775">MKSYISFLNSFSKYQDLVLAIFFFMAVMMMIIPLPTIVVDIIIAINISTALLLLMLSIYIKRPLDLSVFPTILLITTLMRLSLSVSTTRLILLQHDAGEIIYSFGNFVVGGNIVVGLIIFVIITIVQFLVITKGAERVAEVGARFSLDGMPGKQMSIDGDMRAGIIDAQEAKKQRAEVQKESQLYGAMDGAMKFVKGDAIASIIIIVVNLLGGVLIGMWQFNMSFSDALALFSVLSVGDALVAQIPALLISVTAGIVVTRVPGEINNNLAGDIIGQVSGNSRPFFISAGLMLVMASIPGFPVLVFILLSLAMGVIGWRVNKKQVFDSHSSLGPEERIGSENVTSGAVPLRLKIGARIFNAELKQFIDMMRWRFFDERGIPLPEIVLECSSIKDDAIEVYLYQELVYKTFWENEKIIFFPNSNDFSFEYQKELLPYGRKVYKTPLANEEIAISLGIKVVNNVNDAVVFYSKLIVSCCAREFIGVQETRYLMDIMERQYSELVKELQRQLGLSKIVDILQRLVDEEISIRDLRTIFETLIFWSVKEKDVVILCEYVRVALRRHIISKHSNHGEMLSVWLIGSELENEMREAIRQTSSGSYLNLSAERSSQLIASMNTIIDSNINGVILTSLDIRRYMKKLIEGTIPTISVLSFQEVGNDIGLKVLGTINGYE</sequence>
<dbReference type="Gene3D" id="3.40.50.12790">
    <property type="entry name" value="FHIPEP family, domain 4"/>
    <property type="match status" value="1"/>
</dbReference>
<gene>
    <name evidence="5" type="primary">yscV</name>
    <name evidence="5" type="ORF">ETEE_1368</name>
</gene>
<keyword evidence="3" id="KW-0997">Cell inner membrane</keyword>
<dbReference type="PANTHER" id="PTHR30161">
    <property type="entry name" value="FLAGELLAR EXPORT PROTEIN, MEMBRANE FLHA SUBUNIT-RELATED"/>
    <property type="match status" value="1"/>
</dbReference>
<proteinExistence type="predicted"/>
<dbReference type="RefSeq" id="WP_034165276.1">
    <property type="nucleotide sequence ID" value="NZ_CP006664.1"/>
</dbReference>
<dbReference type="GO" id="GO:0009306">
    <property type="term" value="P:protein secretion"/>
    <property type="evidence" value="ECO:0007669"/>
    <property type="project" value="InterPro"/>
</dbReference>
<dbReference type="Gene3D" id="1.10.8.540">
    <property type="entry name" value="FHIPEP family, domain 3"/>
    <property type="match status" value="1"/>
</dbReference>
<dbReference type="EMBL" id="CP006664">
    <property type="protein sequence ID" value="AIJ07822.1"/>
    <property type="molecule type" value="Genomic_DNA"/>
</dbReference>
<feature type="transmembrane region" description="Helical" evidence="4">
    <location>
        <begin position="199"/>
        <end position="221"/>
    </location>
</feature>
<keyword evidence="4" id="KW-0812">Transmembrane</keyword>
<name>A0A076LM42_9GAMM</name>
<dbReference type="PANTHER" id="PTHR30161:SF3">
    <property type="entry name" value="SECRETION SYSTEM APPARATUS PROTEIN SSAV"/>
    <property type="match status" value="1"/>
</dbReference>
<evidence type="ECO:0000256" key="1">
    <source>
        <dbReference type="ARBA" id="ARBA00004429"/>
    </source>
</evidence>
<dbReference type="PROSITE" id="PS00994">
    <property type="entry name" value="FHIPEP"/>
    <property type="match status" value="1"/>
</dbReference>
<comment type="subcellular location">
    <subcellularLocation>
        <location evidence="1">Cell inner membrane</location>
        <topology evidence="1">Multi-pass membrane protein</topology>
    </subcellularLocation>
</comment>
<evidence type="ECO:0000313" key="5">
    <source>
        <dbReference type="EMBL" id="AIJ07822.1"/>
    </source>
</evidence>
<keyword evidence="3" id="KW-1003">Cell membrane</keyword>
<dbReference type="AlphaFoldDB" id="A0A076LM42"/>
<dbReference type="Pfam" id="PF00771">
    <property type="entry name" value="FHIPEP"/>
    <property type="match status" value="1"/>
</dbReference>
<protein>
    <submittedName>
        <fullName evidence="5">Type III secretion inner membrane channel protein (LcrD,HrcV,EscV,SsaV)</fullName>
    </submittedName>
</protein>
<feature type="transmembrane region" description="Helical" evidence="4">
    <location>
        <begin position="17"/>
        <end position="35"/>
    </location>
</feature>
<keyword evidence="2" id="KW-0813">Transport</keyword>
<feature type="transmembrane region" description="Helical" evidence="4">
    <location>
        <begin position="284"/>
        <end position="317"/>
    </location>
</feature>
<dbReference type="GeneID" id="33939000"/>
<dbReference type="NCBIfam" id="TIGR01399">
    <property type="entry name" value="hrcV"/>
    <property type="match status" value="1"/>
</dbReference>
<keyword evidence="4" id="KW-0472">Membrane</keyword>
<reference evidence="5 6" key="1">
    <citation type="journal article" date="2012" name="PLoS ONE">
        <title>Edwardsiella comparative phylogenomics reveal the new intra/inter-species taxonomic relationships, virulence evolution and niche adaptation mechanisms.</title>
        <authorList>
            <person name="Yang M."/>
            <person name="Lv Y."/>
            <person name="Xiao J."/>
            <person name="Wu H."/>
            <person name="Zheng H."/>
            <person name="Liu Q."/>
            <person name="Zhang Y."/>
            <person name="Wang Q."/>
        </authorList>
    </citation>
    <scope>NUCLEOTIDE SEQUENCE [LARGE SCALE GENOMIC DNA]</scope>
    <source>
        <strain evidence="6">080813</strain>
    </source>
</reference>
<dbReference type="HOGENOM" id="CLU_015346_3_0_6"/>
<dbReference type="InterPro" id="IPR025505">
    <property type="entry name" value="FHIPEP_CS"/>
</dbReference>
<dbReference type="InterPro" id="IPR042196">
    <property type="entry name" value="FHIPEP_4"/>
</dbReference>
<organism evidence="5 6">
    <name type="scientific">Edwardsiella anguillarum ET080813</name>
    <dbReference type="NCBI Taxonomy" id="667120"/>
    <lineage>
        <taxon>Bacteria</taxon>
        <taxon>Pseudomonadati</taxon>
        <taxon>Pseudomonadota</taxon>
        <taxon>Gammaproteobacteria</taxon>
        <taxon>Enterobacterales</taxon>
        <taxon>Hafniaceae</taxon>
        <taxon>Edwardsiella</taxon>
    </lineage>
</organism>
<feature type="transmembrane region" description="Helical" evidence="4">
    <location>
        <begin position="72"/>
        <end position="92"/>
    </location>
</feature>
<dbReference type="InterPro" id="IPR042193">
    <property type="entry name" value="FHIPEP_3"/>
</dbReference>
<feature type="transmembrane region" description="Helical" evidence="4">
    <location>
        <begin position="241"/>
        <end position="263"/>
    </location>
</feature>
<dbReference type="InterPro" id="IPR006302">
    <property type="entry name" value="T3SS_HrcV"/>
</dbReference>
<dbReference type="KEGG" id="ete:ETEE_1368"/>
<dbReference type="GO" id="GO:0005886">
    <property type="term" value="C:plasma membrane"/>
    <property type="evidence" value="ECO:0007669"/>
    <property type="project" value="UniProtKB-SubCell"/>
</dbReference>
<feature type="transmembrane region" description="Helical" evidence="4">
    <location>
        <begin position="104"/>
        <end position="130"/>
    </location>
</feature>
<dbReference type="Proteomes" id="UP000028681">
    <property type="component" value="Chromosome"/>
</dbReference>
<evidence type="ECO:0000256" key="4">
    <source>
        <dbReference type="SAM" id="Phobius"/>
    </source>
</evidence>
<feature type="transmembrane region" description="Helical" evidence="4">
    <location>
        <begin position="41"/>
        <end position="60"/>
    </location>
</feature>
<keyword evidence="4" id="KW-1133">Transmembrane helix</keyword>
<evidence type="ECO:0000256" key="2">
    <source>
        <dbReference type="ARBA" id="ARBA00022448"/>
    </source>
</evidence>
<evidence type="ECO:0000313" key="6">
    <source>
        <dbReference type="Proteomes" id="UP000028681"/>
    </source>
</evidence>
<dbReference type="PRINTS" id="PR00949">
    <property type="entry name" value="TYPE3IMAPROT"/>
</dbReference>
<dbReference type="InterPro" id="IPR001712">
    <property type="entry name" value="T3SS_FHIPEP"/>
</dbReference>
<accession>A0A076LM42</accession>
<dbReference type="PIRSF" id="PIRSF005419">
    <property type="entry name" value="FlhA"/>
    <property type="match status" value="1"/>
</dbReference>
<evidence type="ECO:0000256" key="3">
    <source>
        <dbReference type="ARBA" id="ARBA00022519"/>
    </source>
</evidence>